<dbReference type="InterPro" id="IPR013783">
    <property type="entry name" value="Ig-like_fold"/>
</dbReference>
<dbReference type="InterPro" id="IPR036179">
    <property type="entry name" value="Ig-like_dom_sf"/>
</dbReference>
<evidence type="ECO:0000256" key="4">
    <source>
        <dbReference type="ARBA" id="ARBA00022737"/>
    </source>
</evidence>
<keyword evidence="2" id="KW-0433">Leucine-rich repeat</keyword>
<evidence type="ECO:0000256" key="8">
    <source>
        <dbReference type="SAM" id="MobiDB-lite"/>
    </source>
</evidence>
<feature type="region of interest" description="Disordered" evidence="8">
    <location>
        <begin position="594"/>
        <end position="615"/>
    </location>
</feature>
<dbReference type="InterPro" id="IPR000483">
    <property type="entry name" value="Cys-rich_flank_reg_C"/>
</dbReference>
<dbReference type="InterPro" id="IPR032675">
    <property type="entry name" value="LRR_dom_sf"/>
</dbReference>
<sequence>MKLSLNSNPIKEVEKLAFSHLSYLNTLELNGCEISEIQEGAFQGLHRLEWLHLSSNRLSTIEGPHTIPKSLKGIELQMNTWVCDCHILDFRDWLTTFHIPLSSDPNCTTPARLKNVLVKNVAKEELACLPEVQPTTLYLELTEGKNLSLLCQIHAIPEATVSWWFDGQLLQNNTSIAPGMRLIYFVEEGSENKKSELFVYNANVEDNGTYVCHAENAAGSAQSNFTIKIILKEEPIVIIVSFYLEYLMFAVLGVSVLAIILLIVIIACAIKCHRKKKRQMKRDQTKEVSLHFQQNQTSNNGDKSWAKSISSSPLDQQLKQNLTPTTQTTTCTNESEEVMLFGVSTCDDQFASLSPLRNISNRNQSISPLSLRRYQIEQNPDLINGTESIGCRRAGDGEDVRPAGEENCSVMGPGVACIRSGAEFYGTDQSNLGIRQIVDAQGYPVDYGLPKIPCRPTYSNDSYYRTLPCNRMKRHSAANPLKRYSREVEFLSRSVDTPYDHYHTTDIRYTADGYPVPRQGQSPSLLSPNIASQQPSSMPCCSVNWPPCLPGKPQNIPGVSKKCASAQTDTEDECDSVSISVPAKSENATLNVANENNDVLTESPDEGYEGEPTVV</sequence>
<dbReference type="SMART" id="SM00409">
    <property type="entry name" value="IG"/>
    <property type="match status" value="1"/>
</dbReference>
<evidence type="ECO:0000313" key="12">
    <source>
        <dbReference type="Proteomes" id="UP001566132"/>
    </source>
</evidence>
<proteinExistence type="inferred from homology"/>
<organism evidence="11 12">
    <name type="scientific">Hypothenemus hampei</name>
    <name type="common">Coffee berry borer</name>
    <dbReference type="NCBI Taxonomy" id="57062"/>
    <lineage>
        <taxon>Eukaryota</taxon>
        <taxon>Metazoa</taxon>
        <taxon>Ecdysozoa</taxon>
        <taxon>Arthropoda</taxon>
        <taxon>Hexapoda</taxon>
        <taxon>Insecta</taxon>
        <taxon>Pterygota</taxon>
        <taxon>Neoptera</taxon>
        <taxon>Endopterygota</taxon>
        <taxon>Coleoptera</taxon>
        <taxon>Polyphaga</taxon>
        <taxon>Cucujiformia</taxon>
        <taxon>Curculionidae</taxon>
        <taxon>Scolytinae</taxon>
        <taxon>Hypothenemus</taxon>
    </lineage>
</organism>
<dbReference type="SMART" id="SM00369">
    <property type="entry name" value="LRR_TYP"/>
    <property type="match status" value="2"/>
</dbReference>
<protein>
    <recommendedName>
        <fullName evidence="10">Ig-like domain-containing protein</fullName>
    </recommendedName>
</protein>
<evidence type="ECO:0000256" key="9">
    <source>
        <dbReference type="SAM" id="Phobius"/>
    </source>
</evidence>
<feature type="compositionally biased region" description="Polar residues" evidence="8">
    <location>
        <begin position="291"/>
        <end position="308"/>
    </location>
</feature>
<evidence type="ECO:0000259" key="10">
    <source>
        <dbReference type="PROSITE" id="PS50835"/>
    </source>
</evidence>
<keyword evidence="9" id="KW-1133">Transmembrane helix</keyword>
<dbReference type="SMART" id="SM00408">
    <property type="entry name" value="IGc2"/>
    <property type="match status" value="1"/>
</dbReference>
<dbReference type="Pfam" id="PF13855">
    <property type="entry name" value="LRR_8"/>
    <property type="match status" value="1"/>
</dbReference>
<dbReference type="AlphaFoldDB" id="A0ABD1F359"/>
<name>A0ABD1F359_HYPHA</name>
<comment type="similarity">
    <text evidence="1">Belongs to the G-protein coupled receptor 2 family. Adhesion G-protein coupled receptor (ADGR) subfamily.</text>
</comment>
<comment type="caution">
    <text evidence="11">The sequence shown here is derived from an EMBL/GenBank/DDBJ whole genome shotgun (WGS) entry which is preliminary data.</text>
</comment>
<dbReference type="Pfam" id="PF07679">
    <property type="entry name" value="I-set"/>
    <property type="match status" value="1"/>
</dbReference>
<evidence type="ECO:0000256" key="6">
    <source>
        <dbReference type="ARBA" id="ARBA00023170"/>
    </source>
</evidence>
<accession>A0ABD1F359</accession>
<dbReference type="GO" id="GO:0071944">
    <property type="term" value="C:cell periphery"/>
    <property type="evidence" value="ECO:0007669"/>
    <property type="project" value="UniProtKB-ARBA"/>
</dbReference>
<evidence type="ECO:0000256" key="2">
    <source>
        <dbReference type="ARBA" id="ARBA00022614"/>
    </source>
</evidence>
<keyword evidence="9" id="KW-0812">Transmembrane</keyword>
<evidence type="ECO:0000256" key="7">
    <source>
        <dbReference type="ARBA" id="ARBA00023180"/>
    </source>
</evidence>
<dbReference type="InterPro" id="IPR003598">
    <property type="entry name" value="Ig_sub2"/>
</dbReference>
<evidence type="ECO:0000256" key="1">
    <source>
        <dbReference type="ARBA" id="ARBA00007343"/>
    </source>
</evidence>
<dbReference type="Proteomes" id="UP001566132">
    <property type="component" value="Unassembled WGS sequence"/>
</dbReference>
<feature type="domain" description="Ig-like" evidence="10">
    <location>
        <begin position="130"/>
        <end position="228"/>
    </location>
</feature>
<evidence type="ECO:0000256" key="5">
    <source>
        <dbReference type="ARBA" id="ARBA00023157"/>
    </source>
</evidence>
<dbReference type="CDD" id="cd00096">
    <property type="entry name" value="Ig"/>
    <property type="match status" value="1"/>
</dbReference>
<dbReference type="InterPro" id="IPR013098">
    <property type="entry name" value="Ig_I-set"/>
</dbReference>
<keyword evidence="7" id="KW-0325">Glycoprotein</keyword>
<keyword evidence="6" id="KW-0675">Receptor</keyword>
<keyword evidence="4" id="KW-0677">Repeat</keyword>
<feature type="transmembrane region" description="Helical" evidence="9">
    <location>
        <begin position="246"/>
        <end position="270"/>
    </location>
</feature>
<keyword evidence="9" id="KW-0472">Membrane</keyword>
<dbReference type="PANTHER" id="PTHR45930">
    <property type="entry name" value="G-PROTEIN COUPLED RECEPTOR 124-LIKE PROTEIN"/>
    <property type="match status" value="1"/>
</dbReference>
<dbReference type="SUPFAM" id="SSF48726">
    <property type="entry name" value="Immunoglobulin"/>
    <property type="match status" value="1"/>
</dbReference>
<dbReference type="Gene3D" id="3.80.10.10">
    <property type="entry name" value="Ribonuclease Inhibitor"/>
    <property type="match status" value="1"/>
</dbReference>
<dbReference type="InterPro" id="IPR051963">
    <property type="entry name" value="Adhesion_GPCR_A"/>
</dbReference>
<dbReference type="PANTHER" id="PTHR45930:SF4">
    <property type="entry name" value="ADHESION G PROTEIN-COUPLED RECEPTOR A3"/>
    <property type="match status" value="1"/>
</dbReference>
<dbReference type="SUPFAM" id="SSF52058">
    <property type="entry name" value="L domain-like"/>
    <property type="match status" value="1"/>
</dbReference>
<dbReference type="PROSITE" id="PS50835">
    <property type="entry name" value="IG_LIKE"/>
    <property type="match status" value="1"/>
</dbReference>
<feature type="region of interest" description="Disordered" evidence="8">
    <location>
        <begin position="281"/>
        <end position="308"/>
    </location>
</feature>
<dbReference type="EMBL" id="JBDJPC010000004">
    <property type="protein sequence ID" value="KAL1506647.1"/>
    <property type="molecule type" value="Genomic_DNA"/>
</dbReference>
<gene>
    <name evidence="11" type="ORF">ABEB36_005972</name>
</gene>
<keyword evidence="12" id="KW-1185">Reference proteome</keyword>
<dbReference type="InterPro" id="IPR001611">
    <property type="entry name" value="Leu-rich_rpt"/>
</dbReference>
<keyword evidence="3" id="KW-0732">Signal</keyword>
<dbReference type="InterPro" id="IPR003591">
    <property type="entry name" value="Leu-rich_rpt_typical-subtyp"/>
</dbReference>
<evidence type="ECO:0000256" key="3">
    <source>
        <dbReference type="ARBA" id="ARBA00022729"/>
    </source>
</evidence>
<dbReference type="InterPro" id="IPR003599">
    <property type="entry name" value="Ig_sub"/>
</dbReference>
<dbReference type="InterPro" id="IPR007110">
    <property type="entry name" value="Ig-like_dom"/>
</dbReference>
<dbReference type="SMART" id="SM00082">
    <property type="entry name" value="LRRCT"/>
    <property type="match status" value="1"/>
</dbReference>
<keyword evidence="5" id="KW-1015">Disulfide bond</keyword>
<evidence type="ECO:0000313" key="11">
    <source>
        <dbReference type="EMBL" id="KAL1506647.1"/>
    </source>
</evidence>
<reference evidence="11 12" key="1">
    <citation type="submission" date="2024-05" db="EMBL/GenBank/DDBJ databases">
        <title>Genetic variation in Jamaican populations of the coffee berry borer (Hypothenemus hampei).</title>
        <authorList>
            <person name="Errbii M."/>
            <person name="Myrie A."/>
        </authorList>
    </citation>
    <scope>NUCLEOTIDE SEQUENCE [LARGE SCALE GENOMIC DNA]</scope>
    <source>
        <strain evidence="11">JA-Hopewell-2020-01-JO</strain>
        <tissue evidence="11">Whole body</tissue>
    </source>
</reference>
<dbReference type="Gene3D" id="2.60.40.10">
    <property type="entry name" value="Immunoglobulins"/>
    <property type="match status" value="1"/>
</dbReference>
<dbReference type="PROSITE" id="PS51450">
    <property type="entry name" value="LRR"/>
    <property type="match status" value="1"/>
</dbReference>